<dbReference type="Proteomes" id="UP001596915">
    <property type="component" value="Unassembled WGS sequence"/>
</dbReference>
<dbReference type="Gene3D" id="3.40.630.30">
    <property type="match status" value="1"/>
</dbReference>
<dbReference type="PANTHER" id="PTHR41700:SF1">
    <property type="entry name" value="N-ACETYLTRANSFERASE DOMAIN-CONTAINING PROTEIN"/>
    <property type="match status" value="1"/>
</dbReference>
<protein>
    <submittedName>
        <fullName evidence="2">M20/M25/M40 family metallo-hydrolase</fullName>
    </submittedName>
</protein>
<name>A0ABW2WRM5_9ACTN</name>
<dbReference type="PROSITE" id="PS51186">
    <property type="entry name" value="GNAT"/>
    <property type="match status" value="1"/>
</dbReference>
<dbReference type="InterPro" id="IPR000182">
    <property type="entry name" value="GNAT_dom"/>
</dbReference>
<dbReference type="PANTHER" id="PTHR41700">
    <property type="entry name" value="GCN5-RELATED N-ACETYLTRANSFERASE"/>
    <property type="match status" value="1"/>
</dbReference>
<dbReference type="Gene3D" id="3.40.630.10">
    <property type="entry name" value="Zn peptidases"/>
    <property type="match status" value="1"/>
</dbReference>
<proteinExistence type="predicted"/>
<feature type="domain" description="N-acetyltransferase" evidence="1">
    <location>
        <begin position="430"/>
        <end position="585"/>
    </location>
</feature>
<dbReference type="SUPFAM" id="SSF55031">
    <property type="entry name" value="Bacterial exopeptidase dimerisation domain"/>
    <property type="match status" value="1"/>
</dbReference>
<dbReference type="SUPFAM" id="SSF55729">
    <property type="entry name" value="Acyl-CoA N-acyltransferases (Nat)"/>
    <property type="match status" value="1"/>
</dbReference>
<dbReference type="InterPro" id="IPR036264">
    <property type="entry name" value="Bact_exopeptidase_dim_dom"/>
</dbReference>
<sequence length="699" mass="72177">MDLATLGADMTDALPKMLADIEALVTCESPSSDPAALARSADTVARIGAQRLGVAPERIVLDGRTHLRWRLGDGPSRVLLLGHHDTVWPIGTLRTHPFTVAHGVLRGPGCFDMKAGLVLAMHAAACLPDPSGVTILITADEEIGAPSSRTLIETEATGLAAALVLEAAADGGALKTERKGVSQYEVAVSGRAAHAGLEPERGVNATVETAHQVLAVTALAAPDRGTTVTPTLMSAGLTSNTVPASGAFTVDVRVRDVAEQHRIDAAMRALQPMLDGARVEITGGPNCPPLAAEASAALYARAVAVAADLGLPPPIRAAVGGGSDGNFTAGVGTPTLDGLGAVGGGAHADDEHVLVAELPASAALVAALVAGLLDEASAGPPSGPVTTFPDEVTIMRRERVVDLYSLRAGADPGPDAAVNAADLAARAAGVHVREVAEIGELEAVNRLYDTIWRPEPSSPPVPLDFLRALAKAGNYVTGAFDGPQLVGACVGFFGPPAEEVMHSHIAGVSAAAHGRSVGFALKLHQRAWAMTRGVSEIAWTFDPLVSRNAYFNLAKLAAGATEYLTDFYGGMHDGINGYDDTDRLLVRWSLHAPEVAAAGAGTVRPCDAESERRRGAVVVLACSDDGSPVPGVPDGDTLLVAVPPDITSLRAAEPERGRAWRTAVREALTSAMADGLHIAGYDKSGWYVLRRDTTEGQHA</sequence>
<gene>
    <name evidence="2" type="ORF">ACFQ2K_09095</name>
</gene>
<dbReference type="Gene3D" id="3.30.70.360">
    <property type="match status" value="1"/>
</dbReference>
<reference evidence="3" key="1">
    <citation type="journal article" date="2019" name="Int. J. Syst. Evol. Microbiol.">
        <title>The Global Catalogue of Microorganisms (GCM) 10K type strain sequencing project: providing services to taxonomists for standard genome sequencing and annotation.</title>
        <authorList>
            <consortium name="The Broad Institute Genomics Platform"/>
            <consortium name="The Broad Institute Genome Sequencing Center for Infectious Disease"/>
            <person name="Wu L."/>
            <person name="Ma J."/>
        </authorList>
    </citation>
    <scope>NUCLEOTIDE SEQUENCE [LARGE SCALE GENOMIC DNA]</scope>
    <source>
        <strain evidence="3">JCM 12607</strain>
    </source>
</reference>
<accession>A0ABW2WRM5</accession>
<organism evidence="2 3">
    <name type="scientific">Streptomyces sanglieri</name>
    <dbReference type="NCBI Taxonomy" id="193460"/>
    <lineage>
        <taxon>Bacteria</taxon>
        <taxon>Bacillati</taxon>
        <taxon>Actinomycetota</taxon>
        <taxon>Actinomycetes</taxon>
        <taxon>Kitasatosporales</taxon>
        <taxon>Streptomycetaceae</taxon>
        <taxon>Streptomyces</taxon>
    </lineage>
</organism>
<keyword evidence="3" id="KW-1185">Reference proteome</keyword>
<comment type="caution">
    <text evidence="2">The sequence shown here is derived from an EMBL/GenBank/DDBJ whole genome shotgun (WGS) entry which is preliminary data.</text>
</comment>
<evidence type="ECO:0000313" key="2">
    <source>
        <dbReference type="EMBL" id="MFD0622951.1"/>
    </source>
</evidence>
<evidence type="ECO:0000259" key="1">
    <source>
        <dbReference type="PROSITE" id="PS51186"/>
    </source>
</evidence>
<dbReference type="SUPFAM" id="SSF53187">
    <property type="entry name" value="Zn-dependent exopeptidases"/>
    <property type="match status" value="1"/>
</dbReference>
<dbReference type="InterPro" id="IPR002933">
    <property type="entry name" value="Peptidase_M20"/>
</dbReference>
<dbReference type="InterPro" id="IPR016181">
    <property type="entry name" value="Acyl_CoA_acyltransferase"/>
</dbReference>
<dbReference type="Pfam" id="PF01546">
    <property type="entry name" value="Peptidase_M20"/>
    <property type="match status" value="1"/>
</dbReference>
<dbReference type="EMBL" id="JBHTGL010000008">
    <property type="protein sequence ID" value="MFD0622951.1"/>
    <property type="molecule type" value="Genomic_DNA"/>
</dbReference>
<dbReference type="Pfam" id="PF07687">
    <property type="entry name" value="M20_dimer"/>
    <property type="match status" value="1"/>
</dbReference>
<dbReference type="InterPro" id="IPR011650">
    <property type="entry name" value="Peptidase_M20_dimer"/>
</dbReference>
<evidence type="ECO:0000313" key="3">
    <source>
        <dbReference type="Proteomes" id="UP001596915"/>
    </source>
</evidence>
<dbReference type="InterPro" id="IPR038764">
    <property type="entry name" value="GNAT_N_AcTrfase_prd"/>
</dbReference>